<protein>
    <submittedName>
        <fullName evidence="2">Interleukin 34</fullName>
    </submittedName>
</protein>
<keyword evidence="1" id="KW-0732">Signal</keyword>
<dbReference type="GO" id="GO:0008284">
    <property type="term" value="P:positive regulation of cell population proliferation"/>
    <property type="evidence" value="ECO:0007669"/>
    <property type="project" value="InterPro"/>
</dbReference>
<dbReference type="GO" id="GO:0005157">
    <property type="term" value="F:macrophage colony-stimulating factor receptor binding"/>
    <property type="evidence" value="ECO:0007669"/>
    <property type="project" value="InterPro"/>
</dbReference>
<evidence type="ECO:0000313" key="2">
    <source>
        <dbReference type="Ensembl" id="ENSMSIP00000022365.1"/>
    </source>
</evidence>
<dbReference type="Pfam" id="PF15036">
    <property type="entry name" value="IL34"/>
    <property type="match status" value="1"/>
</dbReference>
<dbReference type="AlphaFoldDB" id="A0A8C6HLG5"/>
<dbReference type="GO" id="GO:0045657">
    <property type="term" value="P:positive regulation of monocyte differentiation"/>
    <property type="evidence" value="ECO:0007669"/>
    <property type="project" value="TreeGrafter"/>
</dbReference>
<dbReference type="PANTHER" id="PTHR28606:SF1">
    <property type="entry name" value="INTERLEUKIN-34"/>
    <property type="match status" value="1"/>
</dbReference>
<evidence type="ECO:0000313" key="3">
    <source>
        <dbReference type="Proteomes" id="UP000694415"/>
    </source>
</evidence>
<dbReference type="GO" id="GO:0045651">
    <property type="term" value="P:positive regulation of macrophage differentiation"/>
    <property type="evidence" value="ECO:0007669"/>
    <property type="project" value="TreeGrafter"/>
</dbReference>
<feature type="chain" id="PRO_5034719048" evidence="1">
    <location>
        <begin position="21"/>
        <end position="219"/>
    </location>
</feature>
<accession>A0A8C6HLG5</accession>
<organism evidence="2 3">
    <name type="scientific">Mus spicilegus</name>
    <name type="common">Mound-building mouse</name>
    <dbReference type="NCBI Taxonomy" id="10103"/>
    <lineage>
        <taxon>Eukaryota</taxon>
        <taxon>Metazoa</taxon>
        <taxon>Chordata</taxon>
        <taxon>Craniata</taxon>
        <taxon>Vertebrata</taxon>
        <taxon>Euteleostomi</taxon>
        <taxon>Mammalia</taxon>
        <taxon>Eutheria</taxon>
        <taxon>Euarchontoglires</taxon>
        <taxon>Glires</taxon>
        <taxon>Rodentia</taxon>
        <taxon>Myomorpha</taxon>
        <taxon>Muroidea</taxon>
        <taxon>Muridae</taxon>
        <taxon>Murinae</taxon>
        <taxon>Mus</taxon>
        <taxon>Mus</taxon>
    </lineage>
</organism>
<dbReference type="Gene3D" id="1.20.1250.80">
    <property type="entry name" value="Interleukin-34"/>
    <property type="match status" value="1"/>
</dbReference>
<dbReference type="InterPro" id="IPR038328">
    <property type="entry name" value="IL-34_sf"/>
</dbReference>
<name>A0A8C6HLG5_MUSSI</name>
<dbReference type="GO" id="GO:0005615">
    <property type="term" value="C:extracellular space"/>
    <property type="evidence" value="ECO:0007669"/>
    <property type="project" value="InterPro"/>
</dbReference>
<proteinExistence type="predicted"/>
<dbReference type="GeneTree" id="ENSGT00390000000932"/>
<keyword evidence="3" id="KW-1185">Reference proteome</keyword>
<dbReference type="InterPro" id="IPR020415">
    <property type="entry name" value="IL-34"/>
</dbReference>
<reference evidence="2" key="2">
    <citation type="submission" date="2025-09" db="UniProtKB">
        <authorList>
            <consortium name="Ensembl"/>
        </authorList>
    </citation>
    <scope>IDENTIFICATION</scope>
</reference>
<feature type="signal peptide" evidence="1">
    <location>
        <begin position="1"/>
        <end position="20"/>
    </location>
</feature>
<dbReference type="Proteomes" id="UP000694415">
    <property type="component" value="Unplaced"/>
</dbReference>
<reference evidence="2" key="1">
    <citation type="submission" date="2025-08" db="UniProtKB">
        <authorList>
            <consortium name="Ensembl"/>
        </authorList>
    </citation>
    <scope>IDENTIFICATION</scope>
</reference>
<dbReference type="PANTHER" id="PTHR28606">
    <property type="entry name" value="INTERLEUKIN-34"/>
    <property type="match status" value="1"/>
</dbReference>
<dbReference type="Ensembl" id="ENSMSIT00000028196.1">
    <property type="protein sequence ID" value="ENSMSIP00000022365.1"/>
    <property type="gene ID" value="ENSMSIG00000018943.1"/>
</dbReference>
<sequence length="219" mass="24706">MPWGLAWLYCLGILLDVALGNENLEIWTLTQDKECDLTGYLRGKLQYKNRLQYMKHYFPINYRIAVPYEGVLRVANITRLQKAHVSERELRYLWVLVSLNATESVMDVLLEGHPSWKYLQEVQTLLENVQRSLMAVGVHLPGHVLVTLLGQLPGLPSPWARSFDTSWELLMMKGCGDWPSRGSCVISSEYSRPKPEAGAAQSLAGQLLPGHGTAVLFLL</sequence>
<dbReference type="PRINTS" id="PR01938">
    <property type="entry name" value="INTRLEUKIN34"/>
</dbReference>
<evidence type="ECO:0000256" key="1">
    <source>
        <dbReference type="SAM" id="SignalP"/>
    </source>
</evidence>